<organism evidence="1 2">
    <name type="scientific">Paenibacillus antibioticophila</name>
    <dbReference type="NCBI Taxonomy" id="1274374"/>
    <lineage>
        <taxon>Bacteria</taxon>
        <taxon>Bacillati</taxon>
        <taxon>Bacillota</taxon>
        <taxon>Bacilli</taxon>
        <taxon>Bacillales</taxon>
        <taxon>Paenibacillaceae</taxon>
        <taxon>Paenibacillus</taxon>
    </lineage>
</organism>
<proteinExistence type="predicted"/>
<gene>
    <name evidence="1" type="ORF">J41TS12_48900</name>
</gene>
<dbReference type="Proteomes" id="UP000681162">
    <property type="component" value="Unassembled WGS sequence"/>
</dbReference>
<keyword evidence="2" id="KW-1185">Reference proteome</keyword>
<dbReference type="AlphaFoldDB" id="A0A920CK14"/>
<protein>
    <submittedName>
        <fullName evidence="1">Uncharacterized protein</fullName>
    </submittedName>
</protein>
<reference evidence="1 2" key="1">
    <citation type="submission" date="2021-03" db="EMBL/GenBank/DDBJ databases">
        <title>Antimicrobial resistance genes in bacteria isolated from Japanese honey, and their potential for conferring macrolide and lincosamide resistance in the American foulbrood pathogen Paenibacillus larvae.</title>
        <authorList>
            <person name="Okamoto M."/>
            <person name="Kumagai M."/>
            <person name="Kanamori H."/>
            <person name="Takamatsu D."/>
        </authorList>
    </citation>
    <scope>NUCLEOTIDE SEQUENCE [LARGE SCALE GENOMIC DNA]</scope>
    <source>
        <strain evidence="1 2">J41TS12</strain>
    </source>
</reference>
<comment type="caution">
    <text evidence="1">The sequence shown here is derived from an EMBL/GenBank/DDBJ whole genome shotgun (WGS) entry which is preliminary data.</text>
</comment>
<name>A0A920CK14_9BACL</name>
<dbReference type="EMBL" id="BORR01000031">
    <property type="protein sequence ID" value="GIO40029.1"/>
    <property type="molecule type" value="Genomic_DNA"/>
</dbReference>
<evidence type="ECO:0000313" key="1">
    <source>
        <dbReference type="EMBL" id="GIO40029.1"/>
    </source>
</evidence>
<accession>A0A920CK14</accession>
<sequence length="57" mass="6265">MVADCDRRIADYHPGRWSEFYISKFLAVFAIASGWSLPHPLFGGIIGNSPVVDQKGA</sequence>
<evidence type="ECO:0000313" key="2">
    <source>
        <dbReference type="Proteomes" id="UP000681162"/>
    </source>
</evidence>